<gene>
    <name evidence="1" type="ORF">RRG08_045120</name>
</gene>
<proteinExistence type="predicted"/>
<accession>A0AAE0YSW6</accession>
<dbReference type="Proteomes" id="UP001283361">
    <property type="component" value="Unassembled WGS sequence"/>
</dbReference>
<reference evidence="1" key="1">
    <citation type="journal article" date="2023" name="G3 (Bethesda)">
        <title>A reference genome for the long-term kleptoplast-retaining sea slug Elysia crispata morphotype clarki.</title>
        <authorList>
            <person name="Eastman K.E."/>
            <person name="Pendleton A.L."/>
            <person name="Shaikh M.A."/>
            <person name="Suttiyut T."/>
            <person name="Ogas R."/>
            <person name="Tomko P."/>
            <person name="Gavelis G."/>
            <person name="Widhalm J.R."/>
            <person name="Wisecaver J.H."/>
        </authorList>
    </citation>
    <scope>NUCLEOTIDE SEQUENCE</scope>
    <source>
        <strain evidence="1">ECLA1</strain>
    </source>
</reference>
<dbReference type="EMBL" id="JAWDGP010005492">
    <property type="protein sequence ID" value="KAK3756608.1"/>
    <property type="molecule type" value="Genomic_DNA"/>
</dbReference>
<dbReference type="AlphaFoldDB" id="A0AAE0YSW6"/>
<keyword evidence="2" id="KW-1185">Reference proteome</keyword>
<comment type="caution">
    <text evidence="1">The sequence shown here is derived from an EMBL/GenBank/DDBJ whole genome shotgun (WGS) entry which is preliminary data.</text>
</comment>
<sequence>MFSVLKLKSPRDLFSSSTQQTFAWSLFKQDWKISLEPVIHLSSNQLIKTKPTPLELRLAVAASSNESQKVNFRLSSPDFQRFHLLPEITPSHM</sequence>
<organism evidence="1 2">
    <name type="scientific">Elysia crispata</name>
    <name type="common">lettuce slug</name>
    <dbReference type="NCBI Taxonomy" id="231223"/>
    <lineage>
        <taxon>Eukaryota</taxon>
        <taxon>Metazoa</taxon>
        <taxon>Spiralia</taxon>
        <taxon>Lophotrochozoa</taxon>
        <taxon>Mollusca</taxon>
        <taxon>Gastropoda</taxon>
        <taxon>Heterobranchia</taxon>
        <taxon>Euthyneura</taxon>
        <taxon>Panpulmonata</taxon>
        <taxon>Sacoglossa</taxon>
        <taxon>Placobranchoidea</taxon>
        <taxon>Plakobranchidae</taxon>
        <taxon>Elysia</taxon>
    </lineage>
</organism>
<evidence type="ECO:0000313" key="1">
    <source>
        <dbReference type="EMBL" id="KAK3756608.1"/>
    </source>
</evidence>
<name>A0AAE0YSW6_9GAST</name>
<evidence type="ECO:0000313" key="2">
    <source>
        <dbReference type="Proteomes" id="UP001283361"/>
    </source>
</evidence>
<protein>
    <submittedName>
        <fullName evidence="1">Uncharacterized protein</fullName>
    </submittedName>
</protein>